<dbReference type="Proteomes" id="UP000077069">
    <property type="component" value="Unassembled WGS sequence"/>
</dbReference>
<sequence length="486" mass="54600">MVASPMSASMRAHDSFSTNGMGPNVAQILQQMNIKGFHDFLVGRLLYLSQEAHWRLKSDLDLRGWPLHLRSMDDASWQLEAGAPWAPEDQKSLMVLSAHGVKAEDIAEQFFEGRTVDECQVEIDAIKAGVPMNSIETGQGAADIDIGASKAASPETPSTKAILSGLAKTPWKPTSFINRLIEVSSGAARARSDTPHADSRKDWNQADRDTVWAAVQRGMSPRQIQEKYLPFRSESAIQTRMTKERKLRGVQAIPTKWSNRDNELVIKLVDEGHDFEDIAPRLSRERTPKQIEARYRNLKKQARVSRMSVEVNVIDDDEDVELGDDNMQVDADGDEGSEYNDEISRVVQTPHKPKTTRKTIPYNSSEKSPTKKPPSSITSIRTKLLNSIDAKYLDSDGKKGLRKALNKTGWPTRFTSVEEHDSPMPEKNGPKWPTKDVEALRCIRETASSIPYKKLEEFFPGRSQTAIRNIYNTRANPSPNYSDRKK</sequence>
<proteinExistence type="predicted"/>
<dbReference type="CDD" id="cd00167">
    <property type="entry name" value="SANT"/>
    <property type="match status" value="1"/>
</dbReference>
<feature type="domain" description="Myb-like" evidence="2">
    <location>
        <begin position="428"/>
        <end position="477"/>
    </location>
</feature>
<dbReference type="InterPro" id="IPR001005">
    <property type="entry name" value="SANT/Myb"/>
</dbReference>
<protein>
    <recommendedName>
        <fullName evidence="2">Myb-like domain-containing protein</fullName>
    </recommendedName>
</protein>
<dbReference type="SMART" id="SM00717">
    <property type="entry name" value="SANT"/>
    <property type="match status" value="2"/>
</dbReference>
<name>A0A177C8T3_9PLEO</name>
<feature type="region of interest" description="Disordered" evidence="1">
    <location>
        <begin position="315"/>
        <end position="378"/>
    </location>
</feature>
<feature type="compositionally biased region" description="Acidic residues" evidence="1">
    <location>
        <begin position="331"/>
        <end position="341"/>
    </location>
</feature>
<gene>
    <name evidence="3" type="ORF">CC84DRAFT_1178680</name>
</gene>
<evidence type="ECO:0000313" key="3">
    <source>
        <dbReference type="EMBL" id="OAG03167.1"/>
    </source>
</evidence>
<evidence type="ECO:0000259" key="2">
    <source>
        <dbReference type="SMART" id="SM00717"/>
    </source>
</evidence>
<feature type="domain" description="Myb-like" evidence="2">
    <location>
        <begin position="253"/>
        <end position="301"/>
    </location>
</feature>
<dbReference type="InParanoid" id="A0A177C8T3"/>
<keyword evidence="4" id="KW-1185">Reference proteome</keyword>
<feature type="compositionally biased region" description="Acidic residues" evidence="1">
    <location>
        <begin position="315"/>
        <end position="324"/>
    </location>
</feature>
<dbReference type="AlphaFoldDB" id="A0A177C8T3"/>
<dbReference type="OrthoDB" id="3778650at2759"/>
<reference evidence="3 4" key="1">
    <citation type="submission" date="2016-05" db="EMBL/GenBank/DDBJ databases">
        <title>Comparative analysis of secretome profiles of manganese(II)-oxidizing ascomycete fungi.</title>
        <authorList>
            <consortium name="DOE Joint Genome Institute"/>
            <person name="Zeiner C.A."/>
            <person name="Purvine S.O."/>
            <person name="Zink E.M."/>
            <person name="Wu S."/>
            <person name="Pasa-Tolic L."/>
            <person name="Chaput D.L."/>
            <person name="Haridas S."/>
            <person name="Grigoriev I.V."/>
            <person name="Santelli C.M."/>
            <person name="Hansel C.M."/>
        </authorList>
    </citation>
    <scope>NUCLEOTIDE SEQUENCE [LARGE SCALE GENOMIC DNA]</scope>
    <source>
        <strain evidence="3 4">AP3s5-JAC2a</strain>
    </source>
</reference>
<accession>A0A177C8T3</accession>
<dbReference type="RefSeq" id="XP_018033532.1">
    <property type="nucleotide sequence ID" value="XM_018180363.1"/>
</dbReference>
<dbReference type="EMBL" id="KV441555">
    <property type="protein sequence ID" value="OAG03167.1"/>
    <property type="molecule type" value="Genomic_DNA"/>
</dbReference>
<dbReference type="GeneID" id="28763849"/>
<organism evidence="3 4">
    <name type="scientific">Paraphaeosphaeria sporulosa</name>
    <dbReference type="NCBI Taxonomy" id="1460663"/>
    <lineage>
        <taxon>Eukaryota</taxon>
        <taxon>Fungi</taxon>
        <taxon>Dikarya</taxon>
        <taxon>Ascomycota</taxon>
        <taxon>Pezizomycotina</taxon>
        <taxon>Dothideomycetes</taxon>
        <taxon>Pleosporomycetidae</taxon>
        <taxon>Pleosporales</taxon>
        <taxon>Massarineae</taxon>
        <taxon>Didymosphaeriaceae</taxon>
        <taxon>Paraphaeosphaeria</taxon>
    </lineage>
</organism>
<evidence type="ECO:0000256" key="1">
    <source>
        <dbReference type="SAM" id="MobiDB-lite"/>
    </source>
</evidence>
<evidence type="ECO:0000313" key="4">
    <source>
        <dbReference type="Proteomes" id="UP000077069"/>
    </source>
</evidence>